<feature type="domain" description="HTH marR-type" evidence="5">
    <location>
        <begin position="2"/>
        <end position="135"/>
    </location>
</feature>
<dbReference type="PROSITE" id="PS50995">
    <property type="entry name" value="HTH_MARR_2"/>
    <property type="match status" value="1"/>
</dbReference>
<dbReference type="EMBL" id="BLPF01000003">
    <property type="protein sequence ID" value="GFJ83259.1"/>
    <property type="molecule type" value="Genomic_DNA"/>
</dbReference>
<feature type="region of interest" description="Disordered" evidence="4">
    <location>
        <begin position="138"/>
        <end position="158"/>
    </location>
</feature>
<dbReference type="PRINTS" id="PR00598">
    <property type="entry name" value="HTHMARR"/>
</dbReference>
<keyword evidence="2" id="KW-0238">DNA-binding</keyword>
<dbReference type="GO" id="GO:0003677">
    <property type="term" value="F:DNA binding"/>
    <property type="evidence" value="ECO:0007669"/>
    <property type="project" value="UniProtKB-KW"/>
</dbReference>
<dbReference type="SUPFAM" id="SSF46785">
    <property type="entry name" value="Winged helix' DNA-binding domain"/>
    <property type="match status" value="1"/>
</dbReference>
<dbReference type="PANTHER" id="PTHR33164:SF99">
    <property type="entry name" value="MARR FAMILY REGULATORY PROTEIN"/>
    <property type="match status" value="1"/>
</dbReference>
<evidence type="ECO:0000259" key="5">
    <source>
        <dbReference type="PROSITE" id="PS50995"/>
    </source>
</evidence>
<dbReference type="AlphaFoldDB" id="A0A6V8KM23"/>
<dbReference type="GO" id="GO:0006950">
    <property type="term" value="P:response to stress"/>
    <property type="evidence" value="ECO:0007669"/>
    <property type="project" value="TreeGrafter"/>
</dbReference>
<organism evidence="6 7">
    <name type="scientific">Phytohabitans houttuyneae</name>
    <dbReference type="NCBI Taxonomy" id="1076126"/>
    <lineage>
        <taxon>Bacteria</taxon>
        <taxon>Bacillati</taxon>
        <taxon>Actinomycetota</taxon>
        <taxon>Actinomycetes</taxon>
        <taxon>Micromonosporales</taxon>
        <taxon>Micromonosporaceae</taxon>
    </lineage>
</organism>
<dbReference type="InterPro" id="IPR039422">
    <property type="entry name" value="MarR/SlyA-like"/>
</dbReference>
<comment type="caution">
    <text evidence="6">The sequence shown here is derived from an EMBL/GenBank/DDBJ whole genome shotgun (WGS) entry which is preliminary data.</text>
</comment>
<evidence type="ECO:0000313" key="6">
    <source>
        <dbReference type="EMBL" id="GFJ83259.1"/>
    </source>
</evidence>
<proteinExistence type="predicted"/>
<dbReference type="Proteomes" id="UP000482800">
    <property type="component" value="Unassembled WGS sequence"/>
</dbReference>
<name>A0A6V8KM23_9ACTN</name>
<gene>
    <name evidence="6" type="ORF">Phou_074390</name>
</gene>
<reference evidence="6 7" key="2">
    <citation type="submission" date="2020-03" db="EMBL/GenBank/DDBJ databases">
        <authorList>
            <person name="Ichikawa N."/>
            <person name="Kimura A."/>
            <person name="Kitahashi Y."/>
            <person name="Uohara A."/>
        </authorList>
    </citation>
    <scope>NUCLEOTIDE SEQUENCE [LARGE SCALE GENOMIC DNA]</scope>
    <source>
        <strain evidence="6 7">NBRC 108639</strain>
    </source>
</reference>
<keyword evidence="3" id="KW-0804">Transcription</keyword>
<dbReference type="PROSITE" id="PS01117">
    <property type="entry name" value="HTH_MARR_1"/>
    <property type="match status" value="1"/>
</dbReference>
<dbReference type="GO" id="GO:0003700">
    <property type="term" value="F:DNA-binding transcription factor activity"/>
    <property type="evidence" value="ECO:0007669"/>
    <property type="project" value="InterPro"/>
</dbReference>
<dbReference type="PANTHER" id="PTHR33164">
    <property type="entry name" value="TRANSCRIPTIONAL REGULATOR, MARR FAMILY"/>
    <property type="match status" value="1"/>
</dbReference>
<dbReference type="InterPro" id="IPR000835">
    <property type="entry name" value="HTH_MarR-typ"/>
</dbReference>
<sequence length="158" mass="17039">MSEEAQDALMRFVRNFGLHQPDRTPCGQPLPVSEAYAMAELARDGRLRQVELARRLRLEKSSVSRLVTNLVGRGWVRRHAAGDDGRGVLLELTDAGVTAAARQAEARRDRLAALLARVPHDQRAAVVAALEILAEAADAPSEEAGGARRGDGSGRGLR</sequence>
<dbReference type="RefSeq" id="WP_173065487.1">
    <property type="nucleotide sequence ID" value="NZ_BAABGO010000020.1"/>
</dbReference>
<protein>
    <recommendedName>
        <fullName evidence="5">HTH marR-type domain-containing protein</fullName>
    </recommendedName>
</protein>
<evidence type="ECO:0000313" key="7">
    <source>
        <dbReference type="Proteomes" id="UP000482800"/>
    </source>
</evidence>
<keyword evidence="1" id="KW-0805">Transcription regulation</keyword>
<dbReference type="InterPro" id="IPR036388">
    <property type="entry name" value="WH-like_DNA-bd_sf"/>
</dbReference>
<dbReference type="Pfam" id="PF12802">
    <property type="entry name" value="MarR_2"/>
    <property type="match status" value="1"/>
</dbReference>
<accession>A0A6V8KM23</accession>
<dbReference type="Gene3D" id="1.10.10.10">
    <property type="entry name" value="Winged helix-like DNA-binding domain superfamily/Winged helix DNA-binding domain"/>
    <property type="match status" value="1"/>
</dbReference>
<dbReference type="InterPro" id="IPR023187">
    <property type="entry name" value="Tscrpt_reg_MarR-type_CS"/>
</dbReference>
<evidence type="ECO:0000256" key="3">
    <source>
        <dbReference type="ARBA" id="ARBA00023163"/>
    </source>
</evidence>
<evidence type="ECO:0000256" key="1">
    <source>
        <dbReference type="ARBA" id="ARBA00023015"/>
    </source>
</evidence>
<dbReference type="SMART" id="SM00347">
    <property type="entry name" value="HTH_MARR"/>
    <property type="match status" value="1"/>
</dbReference>
<reference evidence="6 7" key="1">
    <citation type="submission" date="2020-03" db="EMBL/GenBank/DDBJ databases">
        <title>Whole genome shotgun sequence of Phytohabitans houttuyneae NBRC 108639.</title>
        <authorList>
            <person name="Komaki H."/>
            <person name="Tamura T."/>
        </authorList>
    </citation>
    <scope>NUCLEOTIDE SEQUENCE [LARGE SCALE GENOMIC DNA]</scope>
    <source>
        <strain evidence="6 7">NBRC 108639</strain>
    </source>
</reference>
<evidence type="ECO:0000256" key="4">
    <source>
        <dbReference type="SAM" id="MobiDB-lite"/>
    </source>
</evidence>
<keyword evidence="7" id="KW-1185">Reference proteome</keyword>
<evidence type="ECO:0000256" key="2">
    <source>
        <dbReference type="ARBA" id="ARBA00023125"/>
    </source>
</evidence>
<dbReference type="InterPro" id="IPR036390">
    <property type="entry name" value="WH_DNA-bd_sf"/>
</dbReference>